<gene>
    <name evidence="1" type="ORF">FKY71_01325</name>
</gene>
<reference evidence="1 2" key="1">
    <citation type="submission" date="2019-06" db="EMBL/GenBank/DDBJ databases">
        <title>Metagenome assembled Genome of Spiribacter salinus SL48-SHIP from the microbial mat of Salt Lake 48 (Novosibirsk region, Russia).</title>
        <authorList>
            <person name="Shipova A."/>
            <person name="Rozanov A.S."/>
            <person name="Bryanskaya A.V."/>
            <person name="Peltek S.E."/>
        </authorList>
    </citation>
    <scope>NUCLEOTIDE SEQUENCE [LARGE SCALE GENOMIC DNA]</scope>
    <source>
        <strain evidence="1">SL48-SHIP-2</strain>
    </source>
</reference>
<comment type="caution">
    <text evidence="1">The sequence shown here is derived from an EMBL/GenBank/DDBJ whole genome shotgun (WGS) entry which is preliminary data.</text>
</comment>
<organism evidence="1 2">
    <name type="scientific">Spiribacter salinus</name>
    <dbReference type="NCBI Taxonomy" id="1335746"/>
    <lineage>
        <taxon>Bacteria</taxon>
        <taxon>Pseudomonadati</taxon>
        <taxon>Pseudomonadota</taxon>
        <taxon>Gammaproteobacteria</taxon>
        <taxon>Chromatiales</taxon>
        <taxon>Ectothiorhodospiraceae</taxon>
        <taxon>Spiribacter</taxon>
    </lineage>
</organism>
<dbReference type="AlphaFoldDB" id="A0A540VVN7"/>
<sequence>MTIGHLLETFDDNRLLHPPSASVDETRADHELDIYERGYQAGWDDCVKAQSGAAAALEEDFAQNLRELSFTYHEANTAAVNSLTPLIFGLIDTLFPELAHLALGEKLTKELQSLARKSVDGSVMIRCSPEKLRFLESMQPEVSGLDLCFSADDTLGEGQVSLSFGDCEREIDLDSFATELSTLTRAFLSDMTQETADV</sequence>
<protein>
    <submittedName>
        <fullName evidence="1">Uncharacterized protein</fullName>
    </submittedName>
</protein>
<accession>A0A540VVN7</accession>
<evidence type="ECO:0000313" key="2">
    <source>
        <dbReference type="Proteomes" id="UP000315400"/>
    </source>
</evidence>
<proteinExistence type="predicted"/>
<dbReference type="Proteomes" id="UP000315400">
    <property type="component" value="Unassembled WGS sequence"/>
</dbReference>
<evidence type="ECO:0000313" key="1">
    <source>
        <dbReference type="EMBL" id="TQF00816.1"/>
    </source>
</evidence>
<name>A0A540VVN7_9GAMM</name>
<dbReference type="EMBL" id="VIFK01000004">
    <property type="protein sequence ID" value="TQF00816.1"/>
    <property type="molecule type" value="Genomic_DNA"/>
</dbReference>